<dbReference type="AlphaFoldDB" id="A0A1G6WKM5"/>
<gene>
    <name evidence="1" type="ORF">SAMN04488024_10730</name>
</gene>
<reference evidence="2" key="1">
    <citation type="submission" date="2016-10" db="EMBL/GenBank/DDBJ databases">
        <authorList>
            <person name="Varghese N."/>
            <person name="Submissions S."/>
        </authorList>
    </citation>
    <scope>NUCLEOTIDE SEQUENCE [LARGE SCALE GENOMIC DNA]</scope>
    <source>
        <strain evidence="2">DSM 18609</strain>
    </source>
</reference>
<keyword evidence="2" id="KW-1185">Reference proteome</keyword>
<name>A0A1G6WKM5_9SPHI</name>
<evidence type="ECO:0000313" key="2">
    <source>
        <dbReference type="Proteomes" id="UP000199455"/>
    </source>
</evidence>
<protein>
    <submittedName>
        <fullName evidence="1">Uncharacterized protein</fullName>
    </submittedName>
</protein>
<organism evidence="1 2">
    <name type="scientific">Pedobacter soli</name>
    <dbReference type="NCBI Taxonomy" id="390242"/>
    <lineage>
        <taxon>Bacteria</taxon>
        <taxon>Pseudomonadati</taxon>
        <taxon>Bacteroidota</taxon>
        <taxon>Sphingobacteriia</taxon>
        <taxon>Sphingobacteriales</taxon>
        <taxon>Sphingobacteriaceae</taxon>
        <taxon>Pedobacter</taxon>
    </lineage>
</organism>
<dbReference type="EMBL" id="FMZH01000007">
    <property type="protein sequence ID" value="SDD65626.1"/>
    <property type="molecule type" value="Genomic_DNA"/>
</dbReference>
<accession>A0A1G6WKM5</accession>
<sequence>MSVTNASFCESSPLETTGDAIHITLAPQEKIKAGNRNIPGFFMPNYLNIIKFKQSFFKTVAGTKRCYFAGVF</sequence>
<dbReference type="Proteomes" id="UP000199455">
    <property type="component" value="Unassembled WGS sequence"/>
</dbReference>
<evidence type="ECO:0000313" key="1">
    <source>
        <dbReference type="EMBL" id="SDD65626.1"/>
    </source>
</evidence>
<proteinExistence type="predicted"/>